<organism evidence="1 2">
    <name type="scientific">Achromobacter insuavis</name>
    <dbReference type="NCBI Taxonomy" id="1287735"/>
    <lineage>
        <taxon>Bacteria</taxon>
        <taxon>Pseudomonadati</taxon>
        <taxon>Pseudomonadota</taxon>
        <taxon>Betaproteobacteria</taxon>
        <taxon>Burkholderiales</taxon>
        <taxon>Alcaligenaceae</taxon>
        <taxon>Achromobacter</taxon>
    </lineage>
</organism>
<name>A0A6J5AUI9_9BURK</name>
<protein>
    <submittedName>
        <fullName evidence="1">Uncharacterized protein</fullName>
    </submittedName>
</protein>
<reference evidence="1 2" key="1">
    <citation type="submission" date="2020-04" db="EMBL/GenBank/DDBJ databases">
        <authorList>
            <person name="De Canck E."/>
        </authorList>
    </citation>
    <scope>NUCLEOTIDE SEQUENCE [LARGE SCALE GENOMIC DNA]</scope>
    <source>
        <strain evidence="1 2">LMG 26845</strain>
    </source>
</reference>
<dbReference type="Proteomes" id="UP000507979">
    <property type="component" value="Unassembled WGS sequence"/>
</dbReference>
<evidence type="ECO:0000313" key="1">
    <source>
        <dbReference type="EMBL" id="CAB3679199.1"/>
    </source>
</evidence>
<dbReference type="EMBL" id="CADIJR010000047">
    <property type="protein sequence ID" value="CAB3679199.1"/>
    <property type="molecule type" value="Genomic_DNA"/>
</dbReference>
<dbReference type="AlphaFoldDB" id="A0A6J5AUI9"/>
<evidence type="ECO:0000313" key="2">
    <source>
        <dbReference type="Proteomes" id="UP000507979"/>
    </source>
</evidence>
<proteinExistence type="predicted"/>
<keyword evidence="2" id="KW-1185">Reference proteome</keyword>
<sequence length="209" mass="22723">MAAMSEPYSAFLNLQMPRENLARWLAAPAPAASRWSDWRAIGGLWYLSEGKDLAASSNQDLGRLIAECDAMLARHPDNRAALRAILTSAEAENIKVAAYDRTGTRFVAGSLTYSENLYDLIVFFSIARGAADFFEADGRGLAVVHDYLWGEEDERETVAALELAGNGGSVFLASEAIGQAAGAFEAMVDAMLEGKEDPEFQPRNQLELL</sequence>
<gene>
    <name evidence="1" type="ORF">LMG26845_04176</name>
</gene>
<accession>A0A6J5AUI9</accession>